<keyword evidence="1" id="KW-0472">Membrane</keyword>
<keyword evidence="1" id="KW-0812">Transmembrane</keyword>
<organism evidence="2 3">
    <name type="scientific">Microbacterium hatanonis</name>
    <dbReference type="NCBI Taxonomy" id="404366"/>
    <lineage>
        <taxon>Bacteria</taxon>
        <taxon>Bacillati</taxon>
        <taxon>Actinomycetota</taxon>
        <taxon>Actinomycetes</taxon>
        <taxon>Micrococcales</taxon>
        <taxon>Microbacteriaceae</taxon>
        <taxon>Microbacterium</taxon>
    </lineage>
</organism>
<dbReference type="InterPro" id="IPR021373">
    <property type="entry name" value="DUF2993"/>
</dbReference>
<sequence length="271" mass="27873">MVMESERTEVLAPVAPVPAAHPEPRGSGRAGRIVTVVAVILAFVVLVFGLLDWIARSVMQAAISHSAVELFELPSTQRVDTEISGPVLPQLLLRNLSLVTLSSQNVNIAGGAADLSIELTDVSLGEQGVARQIRGEARFDAGQLTYMAGVGGMTFGLDGADVTASMSVSAGGQTTSVGMGFTPGYSSGALTLTTSSVRLGETEIALDDLRARYGDDASAALQPRAVCLAAELPAAMRITSVGVDSQQLVARFAVDTTALDAAVLGEKGTCG</sequence>
<protein>
    <recommendedName>
        <fullName evidence="4">DUF2993 domain-containing protein</fullName>
    </recommendedName>
</protein>
<dbReference type="AlphaFoldDB" id="A0A5C8I0L8"/>
<keyword evidence="1" id="KW-1133">Transmembrane helix</keyword>
<accession>A0A5C8I0L8</accession>
<dbReference type="OrthoDB" id="5058816at2"/>
<feature type="transmembrane region" description="Helical" evidence="1">
    <location>
        <begin position="33"/>
        <end position="55"/>
    </location>
</feature>
<reference evidence="2 3" key="1">
    <citation type="submission" date="2019-08" db="EMBL/GenBank/DDBJ databases">
        <authorList>
            <person name="Dong K."/>
        </authorList>
    </citation>
    <scope>NUCLEOTIDE SEQUENCE [LARGE SCALE GENOMIC DNA]</scope>
    <source>
        <strain evidence="2 3">JCM14558</strain>
    </source>
</reference>
<evidence type="ECO:0000313" key="2">
    <source>
        <dbReference type="EMBL" id="TXK12487.1"/>
    </source>
</evidence>
<evidence type="ECO:0000256" key="1">
    <source>
        <dbReference type="SAM" id="Phobius"/>
    </source>
</evidence>
<dbReference type="Pfam" id="PF11209">
    <property type="entry name" value="LmeA"/>
    <property type="match status" value="1"/>
</dbReference>
<dbReference type="EMBL" id="VRSV01000001">
    <property type="protein sequence ID" value="TXK12487.1"/>
    <property type="molecule type" value="Genomic_DNA"/>
</dbReference>
<comment type="caution">
    <text evidence="2">The sequence shown here is derived from an EMBL/GenBank/DDBJ whole genome shotgun (WGS) entry which is preliminary data.</text>
</comment>
<gene>
    <name evidence="2" type="ORF">FVP77_03145</name>
</gene>
<name>A0A5C8I0L8_9MICO</name>
<evidence type="ECO:0000313" key="3">
    <source>
        <dbReference type="Proteomes" id="UP000321034"/>
    </source>
</evidence>
<dbReference type="RefSeq" id="WP_147893214.1">
    <property type="nucleotide sequence ID" value="NZ_BAAANR010000001.1"/>
</dbReference>
<evidence type="ECO:0008006" key="4">
    <source>
        <dbReference type="Google" id="ProtNLM"/>
    </source>
</evidence>
<dbReference type="Proteomes" id="UP000321034">
    <property type="component" value="Unassembled WGS sequence"/>
</dbReference>
<proteinExistence type="predicted"/>
<keyword evidence="3" id="KW-1185">Reference proteome</keyword>